<dbReference type="AlphaFoldDB" id="A0A2I0A162"/>
<dbReference type="GO" id="GO:0035539">
    <property type="term" value="F:8-oxo-7,8-dihydrodeoxyguanosine triphosphate pyrophosphatase activity"/>
    <property type="evidence" value="ECO:0007669"/>
    <property type="project" value="TreeGrafter"/>
</dbReference>
<dbReference type="CDD" id="cd04678">
    <property type="entry name" value="NUDIX_MTH2_Nudt15"/>
    <property type="match status" value="1"/>
</dbReference>
<sequence>MADCGIHASDRRPQVAVAVFVVKGSSVLLGRRLSIIGCGTFALPGGRLEFAGETLEDCARREVKEETGLEVGLVELQTVVNTVARNGPDPSHFVTFIMRAVPTNSGQEPVNLEPDKCEGWSWYEWAWLPRPLFGPLDDLLRGGFNLFTPFRPIHNFIT</sequence>
<dbReference type="GO" id="GO:0006203">
    <property type="term" value="P:dGTP catabolic process"/>
    <property type="evidence" value="ECO:0007669"/>
    <property type="project" value="TreeGrafter"/>
</dbReference>
<name>A0A2I0A162_9ASPA</name>
<dbReference type="PANTHER" id="PTHR16099">
    <property type="entry name" value="8-OXO-DGTP DIPHOSPHATES NUDT15"/>
    <property type="match status" value="1"/>
</dbReference>
<protein>
    <submittedName>
        <fullName evidence="2">Nudix hydrolase 1</fullName>
    </submittedName>
</protein>
<dbReference type="FunFam" id="3.90.79.10:FF:000060">
    <property type="entry name" value="Nudix hydrolase 1"/>
    <property type="match status" value="1"/>
</dbReference>
<dbReference type="GO" id="GO:0005829">
    <property type="term" value="C:cytosol"/>
    <property type="evidence" value="ECO:0007669"/>
    <property type="project" value="TreeGrafter"/>
</dbReference>
<feature type="domain" description="Nudix hydrolase" evidence="1">
    <location>
        <begin position="10"/>
        <end position="144"/>
    </location>
</feature>
<proteinExistence type="predicted"/>
<dbReference type="PANTHER" id="PTHR16099:SF5">
    <property type="entry name" value="NUCLEOTIDE TRIPHOSPHATE DIPHOSPHATASE NUDT15"/>
    <property type="match status" value="1"/>
</dbReference>
<evidence type="ECO:0000313" key="2">
    <source>
        <dbReference type="EMBL" id="PKA49282.1"/>
    </source>
</evidence>
<dbReference type="SUPFAM" id="SSF55811">
    <property type="entry name" value="Nudix"/>
    <property type="match status" value="1"/>
</dbReference>
<dbReference type="Gene3D" id="3.90.79.10">
    <property type="entry name" value="Nucleoside Triphosphate Pyrophosphohydrolase"/>
    <property type="match status" value="1"/>
</dbReference>
<dbReference type="EMBL" id="KZ452039">
    <property type="protein sequence ID" value="PKA49282.1"/>
    <property type="molecule type" value="Genomic_DNA"/>
</dbReference>
<evidence type="ECO:0000313" key="3">
    <source>
        <dbReference type="Proteomes" id="UP000236161"/>
    </source>
</evidence>
<keyword evidence="2" id="KW-0378">Hydrolase</keyword>
<reference evidence="2 3" key="1">
    <citation type="journal article" date="2017" name="Nature">
        <title>The Apostasia genome and the evolution of orchids.</title>
        <authorList>
            <person name="Zhang G.Q."/>
            <person name="Liu K.W."/>
            <person name="Li Z."/>
            <person name="Lohaus R."/>
            <person name="Hsiao Y.Y."/>
            <person name="Niu S.C."/>
            <person name="Wang J.Y."/>
            <person name="Lin Y.C."/>
            <person name="Xu Q."/>
            <person name="Chen L.J."/>
            <person name="Yoshida K."/>
            <person name="Fujiwara S."/>
            <person name="Wang Z.W."/>
            <person name="Zhang Y.Q."/>
            <person name="Mitsuda N."/>
            <person name="Wang M."/>
            <person name="Liu G.H."/>
            <person name="Pecoraro L."/>
            <person name="Huang H.X."/>
            <person name="Xiao X.J."/>
            <person name="Lin M."/>
            <person name="Wu X.Y."/>
            <person name="Wu W.L."/>
            <person name="Chen Y.Y."/>
            <person name="Chang S.B."/>
            <person name="Sakamoto S."/>
            <person name="Ohme-Takagi M."/>
            <person name="Yagi M."/>
            <person name="Zeng S.J."/>
            <person name="Shen C.Y."/>
            <person name="Yeh C.M."/>
            <person name="Luo Y.B."/>
            <person name="Tsai W.C."/>
            <person name="Van de Peer Y."/>
            <person name="Liu Z.J."/>
        </authorList>
    </citation>
    <scope>NUCLEOTIDE SEQUENCE [LARGE SCALE GENOMIC DNA]</scope>
    <source>
        <strain evidence="3">cv. Shenzhen</strain>
        <tissue evidence="2">Stem</tissue>
    </source>
</reference>
<organism evidence="2 3">
    <name type="scientific">Apostasia shenzhenica</name>
    <dbReference type="NCBI Taxonomy" id="1088818"/>
    <lineage>
        <taxon>Eukaryota</taxon>
        <taxon>Viridiplantae</taxon>
        <taxon>Streptophyta</taxon>
        <taxon>Embryophyta</taxon>
        <taxon>Tracheophyta</taxon>
        <taxon>Spermatophyta</taxon>
        <taxon>Magnoliopsida</taxon>
        <taxon>Liliopsida</taxon>
        <taxon>Asparagales</taxon>
        <taxon>Orchidaceae</taxon>
        <taxon>Apostasioideae</taxon>
        <taxon>Apostasia</taxon>
    </lineage>
</organism>
<accession>A0A2I0A162</accession>
<dbReference type="InterPro" id="IPR015797">
    <property type="entry name" value="NUDIX_hydrolase-like_dom_sf"/>
</dbReference>
<dbReference type="PROSITE" id="PS51462">
    <property type="entry name" value="NUDIX"/>
    <property type="match status" value="1"/>
</dbReference>
<dbReference type="Pfam" id="PF00293">
    <property type="entry name" value="NUDIX"/>
    <property type="match status" value="1"/>
</dbReference>
<dbReference type="STRING" id="1088818.A0A2I0A162"/>
<evidence type="ECO:0000259" key="1">
    <source>
        <dbReference type="PROSITE" id="PS51462"/>
    </source>
</evidence>
<dbReference type="InterPro" id="IPR000086">
    <property type="entry name" value="NUDIX_hydrolase_dom"/>
</dbReference>
<gene>
    <name evidence="2" type="primary">NUDT1</name>
    <name evidence="2" type="ORF">AXF42_Ash014184</name>
</gene>
<keyword evidence="3" id="KW-1185">Reference proteome</keyword>
<dbReference type="Proteomes" id="UP000236161">
    <property type="component" value="Unassembled WGS sequence"/>
</dbReference>
<dbReference type="OrthoDB" id="447842at2759"/>